<reference evidence="1 2" key="1">
    <citation type="journal article" date="2018" name="Sci. Rep.">
        <title>Genomic signatures of local adaptation to the degree of environmental predictability in rotifers.</title>
        <authorList>
            <person name="Franch-Gras L."/>
            <person name="Hahn C."/>
            <person name="Garcia-Roger E.M."/>
            <person name="Carmona M.J."/>
            <person name="Serra M."/>
            <person name="Gomez A."/>
        </authorList>
    </citation>
    <scope>NUCLEOTIDE SEQUENCE [LARGE SCALE GENOMIC DNA]</scope>
    <source>
        <strain evidence="1">HYR1</strain>
    </source>
</reference>
<organism evidence="1 2">
    <name type="scientific">Brachionus plicatilis</name>
    <name type="common">Marine rotifer</name>
    <name type="synonym">Brachionus muelleri</name>
    <dbReference type="NCBI Taxonomy" id="10195"/>
    <lineage>
        <taxon>Eukaryota</taxon>
        <taxon>Metazoa</taxon>
        <taxon>Spiralia</taxon>
        <taxon>Gnathifera</taxon>
        <taxon>Rotifera</taxon>
        <taxon>Eurotatoria</taxon>
        <taxon>Monogononta</taxon>
        <taxon>Pseudotrocha</taxon>
        <taxon>Ploima</taxon>
        <taxon>Brachionidae</taxon>
        <taxon>Brachionus</taxon>
    </lineage>
</organism>
<dbReference type="EMBL" id="REGN01000836">
    <property type="protein sequence ID" value="RNA38694.1"/>
    <property type="molecule type" value="Genomic_DNA"/>
</dbReference>
<dbReference type="Proteomes" id="UP000276133">
    <property type="component" value="Unassembled WGS sequence"/>
</dbReference>
<dbReference type="AlphaFoldDB" id="A0A3M7SS86"/>
<evidence type="ECO:0000313" key="1">
    <source>
        <dbReference type="EMBL" id="RNA38694.1"/>
    </source>
</evidence>
<proteinExistence type="predicted"/>
<protein>
    <submittedName>
        <fullName evidence="1">Uncharacterized protein</fullName>
    </submittedName>
</protein>
<comment type="caution">
    <text evidence="1">The sequence shown here is derived from an EMBL/GenBank/DDBJ whole genome shotgun (WGS) entry which is preliminary data.</text>
</comment>
<evidence type="ECO:0000313" key="2">
    <source>
        <dbReference type="Proteomes" id="UP000276133"/>
    </source>
</evidence>
<keyword evidence="2" id="KW-1185">Reference proteome</keyword>
<accession>A0A3M7SS86</accession>
<name>A0A3M7SS86_BRAPC</name>
<gene>
    <name evidence="1" type="ORF">BpHYR1_045311</name>
</gene>
<sequence length="110" mass="12568">MLLPFDLEISFGLKDSIKITSNYSSYSSNLIKSKKLLPDSRMCADCVPTSPAPILIMQHRFSESIFYWKESLFLITDIMLYDTNGINFSNSYRVSLEQCKQAPVRTSDPD</sequence>